<protein>
    <submittedName>
        <fullName evidence="9">Uncharacterized MFS-type transporter</fullName>
    </submittedName>
</protein>
<feature type="transmembrane region" description="Helical" evidence="7">
    <location>
        <begin position="310"/>
        <end position="327"/>
    </location>
</feature>
<evidence type="ECO:0000259" key="8">
    <source>
        <dbReference type="PROSITE" id="PS50850"/>
    </source>
</evidence>
<dbReference type="AlphaFoldDB" id="A0A6J4V256"/>
<feature type="domain" description="Major facilitator superfamily (MFS) profile" evidence="8">
    <location>
        <begin position="14"/>
        <end position="401"/>
    </location>
</feature>
<organism evidence="9">
    <name type="scientific">uncultured Synechococcales cyanobacterium</name>
    <dbReference type="NCBI Taxonomy" id="1936017"/>
    <lineage>
        <taxon>Bacteria</taxon>
        <taxon>Bacillati</taxon>
        <taxon>Cyanobacteriota</taxon>
        <taxon>Cyanophyceae</taxon>
        <taxon>Synechococcales</taxon>
        <taxon>environmental samples</taxon>
    </lineage>
</organism>
<dbReference type="SUPFAM" id="SSF103473">
    <property type="entry name" value="MFS general substrate transporter"/>
    <property type="match status" value="1"/>
</dbReference>
<keyword evidence="3" id="KW-1003">Cell membrane</keyword>
<keyword evidence="5 7" id="KW-1133">Transmembrane helix</keyword>
<evidence type="ECO:0000256" key="1">
    <source>
        <dbReference type="ARBA" id="ARBA00004651"/>
    </source>
</evidence>
<feature type="transmembrane region" description="Helical" evidence="7">
    <location>
        <begin position="375"/>
        <end position="393"/>
    </location>
</feature>
<evidence type="ECO:0000256" key="2">
    <source>
        <dbReference type="ARBA" id="ARBA00022448"/>
    </source>
</evidence>
<keyword evidence="4 7" id="KW-0812">Transmembrane</keyword>
<dbReference type="InterPro" id="IPR036259">
    <property type="entry name" value="MFS_trans_sf"/>
</dbReference>
<feature type="transmembrane region" description="Helical" evidence="7">
    <location>
        <begin position="164"/>
        <end position="190"/>
    </location>
</feature>
<dbReference type="EMBL" id="CADCWO010000065">
    <property type="protein sequence ID" value="CAA9566327.1"/>
    <property type="molecule type" value="Genomic_DNA"/>
</dbReference>
<name>A0A6J4V256_9CYAN</name>
<evidence type="ECO:0000256" key="4">
    <source>
        <dbReference type="ARBA" id="ARBA00022692"/>
    </source>
</evidence>
<evidence type="ECO:0000256" key="3">
    <source>
        <dbReference type="ARBA" id="ARBA00022475"/>
    </source>
</evidence>
<comment type="subcellular location">
    <subcellularLocation>
        <location evidence="1">Cell membrane</location>
        <topology evidence="1">Multi-pass membrane protein</topology>
    </subcellularLocation>
</comment>
<feature type="transmembrane region" description="Helical" evidence="7">
    <location>
        <begin position="48"/>
        <end position="68"/>
    </location>
</feature>
<dbReference type="InterPro" id="IPR010290">
    <property type="entry name" value="TM_effector"/>
</dbReference>
<dbReference type="CDD" id="cd06173">
    <property type="entry name" value="MFS_MefA_like"/>
    <property type="match status" value="1"/>
</dbReference>
<evidence type="ECO:0000313" key="9">
    <source>
        <dbReference type="EMBL" id="CAA9566327.1"/>
    </source>
</evidence>
<proteinExistence type="predicted"/>
<dbReference type="PANTHER" id="PTHR23513">
    <property type="entry name" value="INTEGRAL MEMBRANE EFFLUX PROTEIN-RELATED"/>
    <property type="match status" value="1"/>
</dbReference>
<feature type="transmembrane region" description="Helical" evidence="7">
    <location>
        <begin position="259"/>
        <end position="277"/>
    </location>
</feature>
<feature type="transmembrane region" description="Helical" evidence="7">
    <location>
        <begin position="107"/>
        <end position="127"/>
    </location>
</feature>
<feature type="transmembrane region" description="Helical" evidence="7">
    <location>
        <begin position="348"/>
        <end position="369"/>
    </location>
</feature>
<dbReference type="Pfam" id="PF05977">
    <property type="entry name" value="MFS_3"/>
    <property type="match status" value="1"/>
</dbReference>
<evidence type="ECO:0000256" key="5">
    <source>
        <dbReference type="ARBA" id="ARBA00022989"/>
    </source>
</evidence>
<dbReference type="PROSITE" id="PS50850">
    <property type="entry name" value="MFS"/>
    <property type="match status" value="1"/>
</dbReference>
<reference evidence="9" key="1">
    <citation type="submission" date="2020-02" db="EMBL/GenBank/DDBJ databases">
        <authorList>
            <person name="Meier V. D."/>
        </authorList>
    </citation>
    <scope>NUCLEOTIDE SEQUENCE</scope>
    <source>
        <strain evidence="9">AVDCRST_MAG81</strain>
    </source>
</reference>
<accession>A0A6J4V256</accession>
<dbReference type="GO" id="GO:0022857">
    <property type="term" value="F:transmembrane transporter activity"/>
    <property type="evidence" value="ECO:0007669"/>
    <property type="project" value="InterPro"/>
</dbReference>
<dbReference type="GO" id="GO:0005886">
    <property type="term" value="C:plasma membrane"/>
    <property type="evidence" value="ECO:0007669"/>
    <property type="project" value="UniProtKB-SubCell"/>
</dbReference>
<sequence length="525" mass="55804">MATSTAWSPLRQSLFRALWIASIASNLGTWMQNVGGVWLMTSLTPSPLLVALMQTATSLPILLVGLPAGALADIVDRRRLLLIWQGWMLGVAAVLGGVTLLGVMSPWLLLVLTFALGLGAAMNGPAWQAIVSELVPRPELPAAIALNSVGFNIARAVGPALGGLVVAAAGPAAVFLLNAISFLGIILVLYRWQRASGPNTLPAERLIGAMRAGIRYVRYAPALQAVLVRTAVFISCASALWALLPLVARQQLQLGAEGYGLLLGCLGVGAVIGAGLLPSVRRQLSTDGLLVMATITFAISTVVLAVVPNLIVVCIALVAAGFAWLAVMSNLNVATQVSVPAWVRARSLGVYQLVFQGGLAIGSAVWGLVAEQLGNTTALSGAAVGLLLGLVAATRYQLAVGEDQDLTPCRWAEPVVMVEPRMEDGPVLITVEYPVDPKQAPQFVQAMHELSHSRKRDGAIRWGLFYDTANPERYVETFVVESWAEHLRQHERVTVADRAAQERVRAFLANNASTTVTHLIYAHEP</sequence>
<evidence type="ECO:0000256" key="6">
    <source>
        <dbReference type="ARBA" id="ARBA00023136"/>
    </source>
</evidence>
<dbReference type="PANTHER" id="PTHR23513:SF11">
    <property type="entry name" value="STAPHYLOFERRIN A TRANSPORTER"/>
    <property type="match status" value="1"/>
</dbReference>
<keyword evidence="6 7" id="KW-0472">Membrane</keyword>
<gene>
    <name evidence="9" type="ORF">AVDCRST_MAG81-1103</name>
</gene>
<feature type="transmembrane region" description="Helical" evidence="7">
    <location>
        <begin position="226"/>
        <end position="247"/>
    </location>
</feature>
<dbReference type="InterPro" id="IPR020846">
    <property type="entry name" value="MFS_dom"/>
</dbReference>
<feature type="transmembrane region" description="Helical" evidence="7">
    <location>
        <begin position="284"/>
        <end position="304"/>
    </location>
</feature>
<feature type="transmembrane region" description="Helical" evidence="7">
    <location>
        <begin position="80"/>
        <end position="101"/>
    </location>
</feature>
<dbReference type="Gene3D" id="1.20.1250.20">
    <property type="entry name" value="MFS general substrate transporter like domains"/>
    <property type="match status" value="1"/>
</dbReference>
<evidence type="ECO:0000256" key="7">
    <source>
        <dbReference type="SAM" id="Phobius"/>
    </source>
</evidence>
<keyword evidence="2" id="KW-0813">Transport</keyword>